<dbReference type="InterPro" id="IPR011042">
    <property type="entry name" value="6-blade_b-propeller_TolB-like"/>
</dbReference>
<comment type="caution">
    <text evidence="4">The sequence shown here is derived from an EMBL/GenBank/DDBJ whole genome shotgun (WGS) entry which is preliminary data.</text>
</comment>
<dbReference type="AlphaFoldDB" id="A0A2T3HIR9"/>
<evidence type="ECO:0008006" key="6">
    <source>
        <dbReference type="Google" id="ProtNLM"/>
    </source>
</evidence>
<evidence type="ECO:0000313" key="5">
    <source>
        <dbReference type="Proteomes" id="UP000240912"/>
    </source>
</evidence>
<reference evidence="4 5" key="1">
    <citation type="submission" date="2018-03" db="EMBL/GenBank/DDBJ databases">
        <authorList>
            <person name="Keele B.F."/>
        </authorList>
    </citation>
    <scope>NUCLEOTIDE SEQUENCE [LARGE SCALE GENOMIC DNA]</scope>
    <source>
        <strain evidence="4 5">YL28-9</strain>
    </source>
</reference>
<dbReference type="InterPro" id="IPR001258">
    <property type="entry name" value="NHL_repeat"/>
</dbReference>
<dbReference type="Proteomes" id="UP000240912">
    <property type="component" value="Unassembled WGS sequence"/>
</dbReference>
<dbReference type="EMBL" id="PYLS01000006">
    <property type="protein sequence ID" value="PST82338.1"/>
    <property type="molecule type" value="Genomic_DNA"/>
</dbReference>
<evidence type="ECO:0000313" key="4">
    <source>
        <dbReference type="EMBL" id="PST82338.1"/>
    </source>
</evidence>
<dbReference type="PROSITE" id="PS51125">
    <property type="entry name" value="NHL"/>
    <property type="match status" value="1"/>
</dbReference>
<evidence type="ECO:0000256" key="1">
    <source>
        <dbReference type="ARBA" id="ARBA00022737"/>
    </source>
</evidence>
<feature type="repeat" description="NHL" evidence="2">
    <location>
        <begin position="144"/>
        <end position="177"/>
    </location>
</feature>
<feature type="signal peptide" evidence="3">
    <location>
        <begin position="1"/>
        <end position="23"/>
    </location>
</feature>
<sequence length="312" mass="33496">MIMKTLIHRLLLLSLLAAGFSSCKKDRNTETDDSCAVPEYQVSASVDIDRPCALAVSASGLVAVTEYKQPYGSAGLTKLFASYSDLLAGKPPLQVWQNVAAEALAFDRNENLYVTETEATASIVIYRKTVQAGGISYQYLKRIQGGFNNPRGIAFDSRNRLYLADDGNDRLLRFDAPVLNDNFQIVAGVFGNPKGLAIAADTIYITGYNRNQIYKYGLTAAGRFGAGEAIALGKPVDVAISGTTLAIASPDAASITLYDSRKVKTNLSDAPCTKSLTTSGALYGLAFVSTPRGLSLLSAQHSRNKIVLYEPK</sequence>
<protein>
    <recommendedName>
        <fullName evidence="6">SMP-30/Gluconolactonase/LRE-like region domain-containing protein</fullName>
    </recommendedName>
</protein>
<proteinExistence type="predicted"/>
<organism evidence="4 5">
    <name type="scientific">Pedobacter yulinensis</name>
    <dbReference type="NCBI Taxonomy" id="2126353"/>
    <lineage>
        <taxon>Bacteria</taxon>
        <taxon>Pseudomonadati</taxon>
        <taxon>Bacteroidota</taxon>
        <taxon>Sphingobacteriia</taxon>
        <taxon>Sphingobacteriales</taxon>
        <taxon>Sphingobacteriaceae</taxon>
        <taxon>Pedobacter</taxon>
    </lineage>
</organism>
<dbReference type="PROSITE" id="PS51257">
    <property type="entry name" value="PROKAR_LIPOPROTEIN"/>
    <property type="match status" value="1"/>
</dbReference>
<accession>A0A2T3HIR9</accession>
<keyword evidence="5" id="KW-1185">Reference proteome</keyword>
<keyword evidence="3" id="KW-0732">Signal</keyword>
<name>A0A2T3HIR9_9SPHI</name>
<evidence type="ECO:0000256" key="2">
    <source>
        <dbReference type="PROSITE-ProRule" id="PRU00504"/>
    </source>
</evidence>
<dbReference type="SUPFAM" id="SSF63829">
    <property type="entry name" value="Calcium-dependent phosphotriesterase"/>
    <property type="match status" value="1"/>
</dbReference>
<gene>
    <name evidence="4" type="ORF">C7T94_16285</name>
</gene>
<dbReference type="Gene3D" id="2.120.10.30">
    <property type="entry name" value="TolB, C-terminal domain"/>
    <property type="match status" value="1"/>
</dbReference>
<keyword evidence="1" id="KW-0677">Repeat</keyword>
<feature type="chain" id="PRO_5015506729" description="SMP-30/Gluconolactonase/LRE-like region domain-containing protein" evidence="3">
    <location>
        <begin position="24"/>
        <end position="312"/>
    </location>
</feature>
<dbReference type="OrthoDB" id="9799230at2"/>
<evidence type="ECO:0000256" key="3">
    <source>
        <dbReference type="SAM" id="SignalP"/>
    </source>
</evidence>